<organism evidence="7 8">
    <name type="scientific">Persicirhabdus sediminis</name>
    <dbReference type="NCBI Taxonomy" id="454144"/>
    <lineage>
        <taxon>Bacteria</taxon>
        <taxon>Pseudomonadati</taxon>
        <taxon>Verrucomicrobiota</taxon>
        <taxon>Verrucomicrobiia</taxon>
        <taxon>Verrucomicrobiales</taxon>
        <taxon>Verrucomicrobiaceae</taxon>
        <taxon>Persicirhabdus</taxon>
    </lineage>
</organism>
<accession>A0A8J7MDX5</accession>
<sequence>MKSKNTWIPITANSVSSKTNKLTTHIKIMNAMLINNYGEKAEFTATEVAKPELKAGHLLVKIAASSVNTVDTMIRQMGSELPLSPETPALLGMDFAGTVEAVGEGVSGYAVGDEVYGCAGGLADLPGTLAEYIVADAQLLSHKAKNLSQREAAAIPLVGITAYEGLMRANIQAGQKVLVHGGSGGVGHIAIQLAKHFGAEVYATGGGDRQLALIEKLGATGINYKTESVEEYVVKHTDGHGFDIVFDSVGGENMSKSFEAAALNGHVASTVSMCEIDLTTVHFKGLSLHVVFMLIPMLHNYKREEHAEILRSLAEIAEAGKLTPVLDENHFSLEQAADAYARLESGQGMGKVVIDH</sequence>
<dbReference type="CDD" id="cd08272">
    <property type="entry name" value="MDR6"/>
    <property type="match status" value="1"/>
</dbReference>
<keyword evidence="3" id="KW-0963">Cytoplasm</keyword>
<dbReference type="AlphaFoldDB" id="A0A8J7MDX5"/>
<dbReference type="Gene3D" id="3.90.180.10">
    <property type="entry name" value="Medium-chain alcohol dehydrogenases, catalytic domain"/>
    <property type="match status" value="1"/>
</dbReference>
<evidence type="ECO:0000256" key="1">
    <source>
        <dbReference type="ARBA" id="ARBA00004496"/>
    </source>
</evidence>
<name>A0A8J7MDX5_9BACT</name>
<comment type="subunit">
    <text evidence="2">Homotetramer.</text>
</comment>
<evidence type="ECO:0000256" key="4">
    <source>
        <dbReference type="ARBA" id="ARBA00022857"/>
    </source>
</evidence>
<dbReference type="InterPro" id="IPR002364">
    <property type="entry name" value="Quin_OxRdtase/zeta-crystal_CS"/>
</dbReference>
<dbReference type="SMART" id="SM00829">
    <property type="entry name" value="PKS_ER"/>
    <property type="match status" value="1"/>
</dbReference>
<proteinExistence type="predicted"/>
<dbReference type="Pfam" id="PF13602">
    <property type="entry name" value="ADH_zinc_N_2"/>
    <property type="match status" value="1"/>
</dbReference>
<dbReference type="PANTHER" id="PTHR44154">
    <property type="entry name" value="QUINONE OXIDOREDUCTASE"/>
    <property type="match status" value="1"/>
</dbReference>
<evidence type="ECO:0000259" key="6">
    <source>
        <dbReference type="SMART" id="SM00829"/>
    </source>
</evidence>
<evidence type="ECO:0000256" key="5">
    <source>
        <dbReference type="ARBA" id="ARBA00022884"/>
    </source>
</evidence>
<keyword evidence="4" id="KW-0521">NADP</keyword>
<evidence type="ECO:0000313" key="8">
    <source>
        <dbReference type="Proteomes" id="UP000624703"/>
    </source>
</evidence>
<evidence type="ECO:0000256" key="3">
    <source>
        <dbReference type="ARBA" id="ARBA00022490"/>
    </source>
</evidence>
<dbReference type="SUPFAM" id="SSF50129">
    <property type="entry name" value="GroES-like"/>
    <property type="match status" value="1"/>
</dbReference>
<dbReference type="Proteomes" id="UP000624703">
    <property type="component" value="Unassembled WGS sequence"/>
</dbReference>
<dbReference type="InterPro" id="IPR051603">
    <property type="entry name" value="Zinc-ADH_QOR/CCCR"/>
</dbReference>
<dbReference type="InterPro" id="IPR020843">
    <property type="entry name" value="ER"/>
</dbReference>
<comment type="subcellular location">
    <subcellularLocation>
        <location evidence="1">Cytoplasm</location>
    </subcellularLocation>
</comment>
<feature type="domain" description="Enoyl reductase (ER)" evidence="6">
    <location>
        <begin position="38"/>
        <end position="354"/>
    </location>
</feature>
<reference evidence="7" key="1">
    <citation type="submission" date="2021-01" db="EMBL/GenBank/DDBJ databases">
        <title>Modified the classification status of verrucomicrobia.</title>
        <authorList>
            <person name="Feng X."/>
        </authorList>
    </citation>
    <scope>NUCLEOTIDE SEQUENCE</scope>
    <source>
        <strain evidence="7">_KCTC 22039</strain>
    </source>
</reference>
<dbReference type="Pfam" id="PF08240">
    <property type="entry name" value="ADH_N"/>
    <property type="match status" value="1"/>
</dbReference>
<dbReference type="PANTHER" id="PTHR44154:SF1">
    <property type="entry name" value="QUINONE OXIDOREDUCTASE"/>
    <property type="match status" value="1"/>
</dbReference>
<dbReference type="InterPro" id="IPR011032">
    <property type="entry name" value="GroES-like_sf"/>
</dbReference>
<dbReference type="PROSITE" id="PS01162">
    <property type="entry name" value="QOR_ZETA_CRYSTAL"/>
    <property type="match status" value="1"/>
</dbReference>
<keyword evidence="8" id="KW-1185">Reference proteome</keyword>
<keyword evidence="5" id="KW-0694">RNA-binding</keyword>
<dbReference type="EMBL" id="JAENIM010000043">
    <property type="protein sequence ID" value="MBK1792069.1"/>
    <property type="molecule type" value="Genomic_DNA"/>
</dbReference>
<dbReference type="GO" id="GO:0008270">
    <property type="term" value="F:zinc ion binding"/>
    <property type="evidence" value="ECO:0007669"/>
    <property type="project" value="InterPro"/>
</dbReference>
<dbReference type="Gene3D" id="3.40.50.720">
    <property type="entry name" value="NAD(P)-binding Rossmann-like Domain"/>
    <property type="match status" value="1"/>
</dbReference>
<dbReference type="GO" id="GO:0005737">
    <property type="term" value="C:cytoplasm"/>
    <property type="evidence" value="ECO:0007669"/>
    <property type="project" value="UniProtKB-SubCell"/>
</dbReference>
<evidence type="ECO:0000256" key="2">
    <source>
        <dbReference type="ARBA" id="ARBA00011881"/>
    </source>
</evidence>
<dbReference type="GO" id="GO:0003723">
    <property type="term" value="F:RNA binding"/>
    <property type="evidence" value="ECO:0007669"/>
    <property type="project" value="UniProtKB-KW"/>
</dbReference>
<comment type="caution">
    <text evidence="7">The sequence shown here is derived from an EMBL/GenBank/DDBJ whole genome shotgun (WGS) entry which is preliminary data.</text>
</comment>
<dbReference type="InterPro" id="IPR036291">
    <property type="entry name" value="NAD(P)-bd_dom_sf"/>
</dbReference>
<evidence type="ECO:0000313" key="7">
    <source>
        <dbReference type="EMBL" id="MBK1792069.1"/>
    </source>
</evidence>
<dbReference type="InterPro" id="IPR013154">
    <property type="entry name" value="ADH-like_N"/>
</dbReference>
<dbReference type="GO" id="GO:0016491">
    <property type="term" value="F:oxidoreductase activity"/>
    <property type="evidence" value="ECO:0007669"/>
    <property type="project" value="InterPro"/>
</dbReference>
<gene>
    <name evidence="7" type="ORF">JIN82_12985</name>
</gene>
<protein>
    <submittedName>
        <fullName evidence="7">Zinc-dependent alcohol dehydrogenase family protein</fullName>
    </submittedName>
</protein>
<dbReference type="SUPFAM" id="SSF51735">
    <property type="entry name" value="NAD(P)-binding Rossmann-fold domains"/>
    <property type="match status" value="1"/>
</dbReference>